<name>A0A6P9EL24_JUGRE</name>
<feature type="transmembrane region" description="Helical" evidence="2">
    <location>
        <begin position="168"/>
        <end position="190"/>
    </location>
</feature>
<protein>
    <submittedName>
        <fullName evidence="4">Uncharacterized protein LOC109008618 isoform X1</fullName>
    </submittedName>
</protein>
<keyword evidence="3" id="KW-1185">Reference proteome</keyword>
<keyword evidence="2" id="KW-0472">Membrane</keyword>
<evidence type="ECO:0000256" key="1">
    <source>
        <dbReference type="SAM" id="MobiDB-lite"/>
    </source>
</evidence>
<evidence type="ECO:0000313" key="4">
    <source>
        <dbReference type="RefSeq" id="XP_035548101.1"/>
    </source>
</evidence>
<dbReference type="GeneID" id="109008618"/>
<accession>A0A6P9EL24</accession>
<feature type="compositionally biased region" description="Polar residues" evidence="1">
    <location>
        <begin position="25"/>
        <end position="35"/>
    </location>
</feature>
<sequence length="209" mass="23727">MEMNSSNPEKFFVDLKLLPPINPHASPTSHSQVNSRKPKTRALGKVVKPSAKQGLKLVEYDGRPTKANQAYNIQAQNLMVEEDAFLCPRECREFTSNGVMGGRGNIAFQNESTDGTDLNPRLFVPYITAMSFGIVSWASLPKIRDNIFTKNKVSRVARLSPFKRKMRCLGNWCFTFLSICLSLFISYFFLKGFKPHPSVLLFAPYQFYK</sequence>
<evidence type="ECO:0000313" key="3">
    <source>
        <dbReference type="Proteomes" id="UP000235220"/>
    </source>
</evidence>
<dbReference type="InParanoid" id="A0A6P9EL24"/>
<dbReference type="Proteomes" id="UP000235220">
    <property type="component" value="Chromosome 7"/>
</dbReference>
<dbReference type="RefSeq" id="XP_035548101.1">
    <property type="nucleotide sequence ID" value="XM_035692208.1"/>
</dbReference>
<evidence type="ECO:0000256" key="2">
    <source>
        <dbReference type="SAM" id="Phobius"/>
    </source>
</evidence>
<reference evidence="4" key="1">
    <citation type="submission" date="2025-08" db="UniProtKB">
        <authorList>
            <consortium name="RefSeq"/>
        </authorList>
    </citation>
    <scope>IDENTIFICATION</scope>
    <source>
        <tissue evidence="4">Leaves</tissue>
    </source>
</reference>
<proteinExistence type="predicted"/>
<gene>
    <name evidence="4" type="primary">LOC109008618</name>
</gene>
<keyword evidence="2" id="KW-0812">Transmembrane</keyword>
<dbReference type="AlphaFoldDB" id="A0A6P9EL24"/>
<keyword evidence="2" id="KW-1133">Transmembrane helix</keyword>
<feature type="region of interest" description="Disordered" evidence="1">
    <location>
        <begin position="22"/>
        <end position="42"/>
    </location>
</feature>
<dbReference type="OrthoDB" id="786951at2759"/>
<organism evidence="3 4">
    <name type="scientific">Juglans regia</name>
    <name type="common">English walnut</name>
    <dbReference type="NCBI Taxonomy" id="51240"/>
    <lineage>
        <taxon>Eukaryota</taxon>
        <taxon>Viridiplantae</taxon>
        <taxon>Streptophyta</taxon>
        <taxon>Embryophyta</taxon>
        <taxon>Tracheophyta</taxon>
        <taxon>Spermatophyta</taxon>
        <taxon>Magnoliopsida</taxon>
        <taxon>eudicotyledons</taxon>
        <taxon>Gunneridae</taxon>
        <taxon>Pentapetalae</taxon>
        <taxon>rosids</taxon>
        <taxon>fabids</taxon>
        <taxon>Fagales</taxon>
        <taxon>Juglandaceae</taxon>
        <taxon>Juglans</taxon>
    </lineage>
</organism>